<feature type="compositionally biased region" description="Low complexity" evidence="1">
    <location>
        <begin position="172"/>
        <end position="184"/>
    </location>
</feature>
<feature type="region of interest" description="Disordered" evidence="1">
    <location>
        <begin position="392"/>
        <end position="439"/>
    </location>
</feature>
<keyword evidence="3" id="KW-1185">Reference proteome</keyword>
<feature type="region of interest" description="Disordered" evidence="1">
    <location>
        <begin position="22"/>
        <end position="66"/>
    </location>
</feature>
<feature type="region of interest" description="Disordered" evidence="1">
    <location>
        <begin position="625"/>
        <end position="646"/>
    </location>
</feature>
<gene>
    <name evidence="2" type="ORF">EBH_0054420</name>
</gene>
<feature type="region of interest" description="Disordered" evidence="1">
    <location>
        <begin position="148"/>
        <end position="184"/>
    </location>
</feature>
<name>U6LVD0_9EIME</name>
<feature type="compositionally biased region" description="Polar residues" evidence="1">
    <location>
        <begin position="1111"/>
        <end position="1120"/>
    </location>
</feature>
<evidence type="ECO:0000313" key="2">
    <source>
        <dbReference type="EMBL" id="CDJ54302.1"/>
    </source>
</evidence>
<dbReference type="Proteomes" id="UP000030750">
    <property type="component" value="Unassembled WGS sequence"/>
</dbReference>
<dbReference type="AlphaFoldDB" id="U6LVD0"/>
<dbReference type="OrthoDB" id="346650at2759"/>
<feature type="region of interest" description="Disordered" evidence="1">
    <location>
        <begin position="555"/>
        <end position="574"/>
    </location>
</feature>
<evidence type="ECO:0000313" key="3">
    <source>
        <dbReference type="Proteomes" id="UP000030750"/>
    </source>
</evidence>
<accession>U6LVD0</accession>
<sequence length="1169" mass="124182">MWGSTTSPPHWRHSIEGSATIDCEGSHLKGSSDESILLQGPIGLGPSEEDVLQTEKAESDGEAEYTEETVIPVPPETTADGNANCDRQSSTNCFSLVQVVKPERELPLRAGQNEGLMGCQNHPSTDHAIPENAQLAVDSRTLPQKLKISPNATSEPSQCPPPVSANDTANETSPPCGSSPSVSSTTPVLPYAVPLGNSGIIPPGTSEGRPWASSAPRLPTVSVGALPGVGHRFSGLGGPSILPSAFSLAGNAGPLCSWPQHPKQQQQQNLYLRPHLASTTAARQSGNMPVILTALRRYLRSLIRIMYNKQLGRTNTTSSPVPDGNAFQREQEHVLYGRETRGGCGVSLSVSEHTSAPCCLKAIVNGSQAEYAQCSAAVELHELPRTCKKRAQDGSLMASSKHGDGLSEAPTVNPQLRHPPPQEAGTESQSAASEATAVSGAALRGTAPIPLAGSPCDAPLAHLGSVDGAAESWEGQRYFHEEHLDGCSISELSEYLQIFASFLSLSLPEVSRQEPTTLQHVRLQLLLLRNSHQQQPNRLRQAKQILHRWPPILQHSAAGGADPEDDSASLNGSTEATISPVDVCLRSTGPGVSRPSMPFSSTNLSFLSSFSPSPSSQVDIDAPSIAPSAVSGEKPANGGGVSTGECETAPEQTAVRAAEFPSSSVDAFSVDGPPSNNNAATIGTPTAVTDCQVPPPVPTTFVGAAANDQPGDSSGIPPCKDKLPLHWNSDGSGTAGTAITPSTGLRWSPLSGSALGIRLHSLIGGTSLGLGLLQQSRAFSVATLGFEGAKKTAQQYATHCRRQCSSKRASDRGGKGKGGEMREDGTRNGSRGPKETRKAGSAVTPIPQVTIGLAGPPGGAFNLAKSNNQDFILPKSDFSASRVARLSRRAMELPYVHGVRFEAANFAWVAQMRGEARRFLVKKHGFVKSRLCAIEKIEMWRAALSPEALASELKAEQDVLAMVPNMCPEETDPEAMQAVEESLRLKFQRGTIMSCRASGSSSVGIKRQRNICLDTERETSKANRSHDTFFEQLLIQQQQVIAAQQLISQPGVPPDGQRHQFQLTQPQFVQASQQQLADSSQHQLLTQEHLLRAIALPASNADPTAGREAQEQAQHQQMSLSLQGFRTRGQQQQQLLAQQLPSALPILPGMRLQQQTIAANSQHTRAASD</sequence>
<organism evidence="2 3">
    <name type="scientific">Eimeria brunetti</name>
    <dbReference type="NCBI Taxonomy" id="51314"/>
    <lineage>
        <taxon>Eukaryota</taxon>
        <taxon>Sar</taxon>
        <taxon>Alveolata</taxon>
        <taxon>Apicomplexa</taxon>
        <taxon>Conoidasida</taxon>
        <taxon>Coccidia</taxon>
        <taxon>Eucoccidiorida</taxon>
        <taxon>Eimeriorina</taxon>
        <taxon>Eimeriidae</taxon>
        <taxon>Eimeria</taxon>
    </lineage>
</organism>
<dbReference type="EMBL" id="HG718029">
    <property type="protein sequence ID" value="CDJ54302.1"/>
    <property type="molecule type" value="Genomic_DNA"/>
</dbReference>
<reference evidence="2" key="1">
    <citation type="submission" date="2013-10" db="EMBL/GenBank/DDBJ databases">
        <title>Genomic analysis of the causative agents of coccidiosis in chickens.</title>
        <authorList>
            <person name="Reid A.J."/>
            <person name="Blake D."/>
            <person name="Billington K."/>
            <person name="Browne H."/>
            <person name="Dunn M."/>
            <person name="Hung S."/>
            <person name="Kawahara F."/>
            <person name="Miranda-Saavedra D."/>
            <person name="Mourier T."/>
            <person name="Nagra H."/>
            <person name="Otto T.D."/>
            <person name="Rawlings N."/>
            <person name="Sanchez A."/>
            <person name="Sanders M."/>
            <person name="Subramaniam C."/>
            <person name="Tay Y."/>
            <person name="Dear P."/>
            <person name="Doerig C."/>
            <person name="Gruber A."/>
            <person name="Parkinson J."/>
            <person name="Shirley M."/>
            <person name="Wan K.L."/>
            <person name="Berriman M."/>
            <person name="Tomley F."/>
            <person name="Pain A."/>
        </authorList>
    </citation>
    <scope>NUCLEOTIDE SEQUENCE [LARGE SCALE GENOMIC DNA]</scope>
    <source>
        <strain evidence="2">Houghton</strain>
    </source>
</reference>
<reference evidence="2" key="2">
    <citation type="submission" date="2013-10" db="EMBL/GenBank/DDBJ databases">
        <authorList>
            <person name="Aslett M."/>
        </authorList>
    </citation>
    <scope>NUCLEOTIDE SEQUENCE [LARGE SCALE GENOMIC DNA]</scope>
    <source>
        <strain evidence="2">Houghton</strain>
    </source>
</reference>
<dbReference type="VEuPathDB" id="ToxoDB:EBH_0054420"/>
<evidence type="ECO:0000256" key="1">
    <source>
        <dbReference type="SAM" id="MobiDB-lite"/>
    </source>
</evidence>
<protein>
    <submittedName>
        <fullName evidence="2">Uncharacterized protein</fullName>
    </submittedName>
</protein>
<feature type="compositionally biased region" description="Low complexity" evidence="1">
    <location>
        <begin position="423"/>
        <end position="439"/>
    </location>
</feature>
<feature type="region of interest" description="Disordered" evidence="1">
    <location>
        <begin position="1101"/>
        <end position="1120"/>
    </location>
</feature>
<feature type="region of interest" description="Disordered" evidence="1">
    <location>
        <begin position="799"/>
        <end position="843"/>
    </location>
</feature>
<feature type="compositionally biased region" description="Basic and acidic residues" evidence="1">
    <location>
        <begin position="808"/>
        <end position="838"/>
    </location>
</feature>
<proteinExistence type="predicted"/>